<gene>
    <name evidence="2" type="ORF">FKY71_10375</name>
</gene>
<dbReference type="Proteomes" id="UP000315400">
    <property type="component" value="Unassembled WGS sequence"/>
</dbReference>
<dbReference type="PANTHER" id="PTHR40396:SF1">
    <property type="entry name" value="ATPASE AAA-TYPE CORE DOMAIN-CONTAINING PROTEIN"/>
    <property type="match status" value="1"/>
</dbReference>
<accession>A0A540VQR0</accession>
<reference evidence="2 3" key="1">
    <citation type="submission" date="2019-06" db="EMBL/GenBank/DDBJ databases">
        <title>Metagenome assembled Genome of Spiribacter salinus SL48-SHIP from the microbial mat of Salt Lake 48 (Novosibirsk region, Russia).</title>
        <authorList>
            <person name="Shipova A."/>
            <person name="Rozanov A.S."/>
            <person name="Bryanskaya A.V."/>
            <person name="Peltek S.E."/>
        </authorList>
    </citation>
    <scope>NUCLEOTIDE SEQUENCE [LARGE SCALE GENOMIC DNA]</scope>
    <source>
        <strain evidence="2">SL48-SHIP-2</strain>
    </source>
</reference>
<dbReference type="InterPro" id="IPR027417">
    <property type="entry name" value="P-loop_NTPase"/>
</dbReference>
<proteinExistence type="predicted"/>
<dbReference type="Pfam" id="PF13304">
    <property type="entry name" value="AAA_21"/>
    <property type="match status" value="1"/>
</dbReference>
<sequence>MLIEFTFENFRAARDEQRFSMVAGSGKEHRATHVFRSPDVPKNIQAPELLRSTALYGPNASGKTNFVQALHVFRKIVTESASWAPGREIPVTPFLFSDESASRPTTFEAIFIFEGTRFQYGFSASSKRVQEEWLFAFPVGKAQRWFAREFNSNSGEYEVYFGPNLLGEKDTWRKATRSNALLLSTAVQLNSEQLLPVYQWFEDKLRIVRRGGTLHPAYTLEQFMGNARRSILEFLQKADLSIEDLEIEREQAAVKDLSEELFEEILLPDGTEDDGGHRVRLYKVKSIHRTAQGKKVALNLKDESDGTQKMLSLAGPWLDTLASGYTLVVDELHQNLHPKLLEHLVRMFNDPNLNRHGAQLVFTTHNTSILSQDVFRRDQIWLFERNKTQASTLYPLSDFRVRKGSNLELAYLSGRFGGLPFVRQMNPKVSVEDG</sequence>
<comment type="caution">
    <text evidence="2">The sequence shown here is derived from an EMBL/GenBank/DDBJ whole genome shotgun (WGS) entry which is preliminary data.</text>
</comment>
<name>A0A540VQR0_9GAMM</name>
<dbReference type="Gene3D" id="3.40.50.300">
    <property type="entry name" value="P-loop containing nucleotide triphosphate hydrolases"/>
    <property type="match status" value="1"/>
</dbReference>
<keyword evidence="2" id="KW-0067">ATP-binding</keyword>
<feature type="domain" description="ATPase AAA-type core" evidence="1">
    <location>
        <begin position="53"/>
        <end position="371"/>
    </location>
</feature>
<organism evidence="2 3">
    <name type="scientific">Spiribacter salinus</name>
    <dbReference type="NCBI Taxonomy" id="1335746"/>
    <lineage>
        <taxon>Bacteria</taxon>
        <taxon>Pseudomonadati</taxon>
        <taxon>Pseudomonadota</taxon>
        <taxon>Gammaproteobacteria</taxon>
        <taxon>Chromatiales</taxon>
        <taxon>Ectothiorhodospiraceae</taxon>
        <taxon>Spiribacter</taxon>
    </lineage>
</organism>
<dbReference type="AlphaFoldDB" id="A0A540VQR0"/>
<evidence type="ECO:0000259" key="1">
    <source>
        <dbReference type="Pfam" id="PF13304"/>
    </source>
</evidence>
<keyword evidence="2" id="KW-0547">Nucleotide-binding</keyword>
<evidence type="ECO:0000313" key="3">
    <source>
        <dbReference type="Proteomes" id="UP000315400"/>
    </source>
</evidence>
<dbReference type="SUPFAM" id="SSF52540">
    <property type="entry name" value="P-loop containing nucleoside triphosphate hydrolases"/>
    <property type="match status" value="1"/>
</dbReference>
<dbReference type="InterPro" id="IPR003959">
    <property type="entry name" value="ATPase_AAA_core"/>
</dbReference>
<dbReference type="EMBL" id="VIFK01000093">
    <property type="protein sequence ID" value="TQE99100.1"/>
    <property type="molecule type" value="Genomic_DNA"/>
</dbReference>
<protein>
    <submittedName>
        <fullName evidence="2">ATP-binding protein</fullName>
    </submittedName>
</protein>
<dbReference type="PANTHER" id="PTHR40396">
    <property type="entry name" value="ATPASE-LIKE PROTEIN"/>
    <property type="match status" value="1"/>
</dbReference>
<dbReference type="GO" id="GO:0016887">
    <property type="term" value="F:ATP hydrolysis activity"/>
    <property type="evidence" value="ECO:0007669"/>
    <property type="project" value="InterPro"/>
</dbReference>
<evidence type="ECO:0000313" key="2">
    <source>
        <dbReference type="EMBL" id="TQE99100.1"/>
    </source>
</evidence>
<dbReference type="GO" id="GO:0005524">
    <property type="term" value="F:ATP binding"/>
    <property type="evidence" value="ECO:0007669"/>
    <property type="project" value="UniProtKB-KW"/>
</dbReference>